<reference evidence="2" key="1">
    <citation type="submission" date="2016-10" db="EMBL/GenBank/DDBJ databases">
        <authorList>
            <person name="Varghese N."/>
            <person name="Submissions S."/>
        </authorList>
    </citation>
    <scope>NUCLEOTIDE SEQUENCE [LARGE SCALE GENOMIC DNA]</scope>
    <source>
        <strain evidence="2">DSM 17933</strain>
    </source>
</reference>
<gene>
    <name evidence="1" type="ORF">SAMN05421827_12941</name>
</gene>
<dbReference type="EMBL" id="FNCH01000029">
    <property type="protein sequence ID" value="SDH57040.1"/>
    <property type="molecule type" value="Genomic_DNA"/>
</dbReference>
<organism evidence="1 2">
    <name type="scientific">Pedobacter terrae</name>
    <dbReference type="NCBI Taxonomy" id="405671"/>
    <lineage>
        <taxon>Bacteria</taxon>
        <taxon>Pseudomonadati</taxon>
        <taxon>Bacteroidota</taxon>
        <taxon>Sphingobacteriia</taxon>
        <taxon>Sphingobacteriales</taxon>
        <taxon>Sphingobacteriaceae</taxon>
        <taxon>Pedobacter</taxon>
    </lineage>
</organism>
<dbReference type="AlphaFoldDB" id="A0A1G8DI65"/>
<sequence>MQHQLDSIMAEFSTSCAKYFSKYNPHFRPCGLTLIESTNAVVILAQAGI</sequence>
<name>A0A1G8DI65_9SPHI</name>
<protein>
    <submittedName>
        <fullName evidence="1">Uncharacterized protein</fullName>
    </submittedName>
</protein>
<evidence type="ECO:0000313" key="2">
    <source>
        <dbReference type="Proteomes" id="UP000199643"/>
    </source>
</evidence>
<evidence type="ECO:0000313" key="1">
    <source>
        <dbReference type="EMBL" id="SDH57040.1"/>
    </source>
</evidence>
<dbReference type="Proteomes" id="UP000199643">
    <property type="component" value="Unassembled WGS sequence"/>
</dbReference>
<proteinExistence type="predicted"/>
<dbReference type="STRING" id="405671.SAMN05421827_12941"/>
<keyword evidence="2" id="KW-1185">Reference proteome</keyword>
<accession>A0A1G8DI65</accession>